<sequence>MRLMKKLLQHIFDLSNSKTAKSLSIGMLVILCLVSSCSIRKGIESFFSDGATTALGFNKASKASLIQKQGLKFNSINCKLLGQGFEDQQVSLKQASSPVALVPLLFFVLPEFLISLLTGFKTPTVLPVPNSWLRWSYLPLFLQNRLLLI</sequence>
<evidence type="ECO:0000313" key="1">
    <source>
        <dbReference type="EMBL" id="SFF43662.1"/>
    </source>
</evidence>
<name>A0A1I2IMM5_9SPHI</name>
<dbReference type="Proteomes" id="UP000183129">
    <property type="component" value="Unassembled WGS sequence"/>
</dbReference>
<protein>
    <submittedName>
        <fullName evidence="1">Uncharacterized protein</fullName>
    </submittedName>
</protein>
<organism evidence="1 2">
    <name type="scientific">Pedobacter antarcticus</name>
    <dbReference type="NCBI Taxonomy" id="34086"/>
    <lineage>
        <taxon>Bacteria</taxon>
        <taxon>Pseudomonadati</taxon>
        <taxon>Bacteroidota</taxon>
        <taxon>Sphingobacteriia</taxon>
        <taxon>Sphingobacteriales</taxon>
        <taxon>Sphingobacteriaceae</taxon>
        <taxon>Pedobacter</taxon>
    </lineage>
</organism>
<dbReference type="EMBL" id="FONS01000014">
    <property type="protein sequence ID" value="SFF43662.1"/>
    <property type="molecule type" value="Genomic_DNA"/>
</dbReference>
<reference evidence="1 2" key="1">
    <citation type="submission" date="2016-10" db="EMBL/GenBank/DDBJ databases">
        <authorList>
            <person name="de Groot N.N."/>
        </authorList>
    </citation>
    <scope>NUCLEOTIDE SEQUENCE [LARGE SCALE GENOMIC DNA]</scope>
    <source>
        <strain evidence="1 2">ATCC 51969</strain>
    </source>
</reference>
<accession>A0A1I2IMM5</accession>
<dbReference type="AlphaFoldDB" id="A0A1I2IMM5"/>
<proteinExistence type="predicted"/>
<evidence type="ECO:0000313" key="2">
    <source>
        <dbReference type="Proteomes" id="UP000183129"/>
    </source>
</evidence>
<gene>
    <name evidence="1" type="ORF">SAMN03003324_03862</name>
</gene>